<name>A0A2T0W0S0_9RHOB</name>
<comment type="caution">
    <text evidence="4">The sequence shown here is derived from an EMBL/GenBank/DDBJ whole genome shotgun (WGS) entry which is preliminary data.</text>
</comment>
<dbReference type="NCBIfam" id="TIGR02283">
    <property type="entry name" value="MltB_2"/>
    <property type="match status" value="1"/>
</dbReference>
<dbReference type="PANTHER" id="PTHR30163">
    <property type="entry name" value="MEMBRANE-BOUND LYTIC MUREIN TRANSGLYCOSYLASE B"/>
    <property type="match status" value="1"/>
</dbReference>
<dbReference type="CDD" id="cd13399">
    <property type="entry name" value="Slt35-like"/>
    <property type="match status" value="1"/>
</dbReference>
<feature type="domain" description="Peptidoglycan binding-like" evidence="2">
    <location>
        <begin position="339"/>
        <end position="394"/>
    </location>
</feature>
<dbReference type="PANTHER" id="PTHR30163:SF8">
    <property type="entry name" value="LYTIC MUREIN TRANSGLYCOSYLASE"/>
    <property type="match status" value="1"/>
</dbReference>
<proteinExistence type="predicted"/>
<gene>
    <name evidence="4" type="ORF">CLV80_104183</name>
</gene>
<evidence type="ECO:0000313" key="5">
    <source>
        <dbReference type="Proteomes" id="UP000238007"/>
    </source>
</evidence>
<dbReference type="InterPro" id="IPR036365">
    <property type="entry name" value="PGBD-like_sf"/>
</dbReference>
<dbReference type="InterPro" id="IPR043426">
    <property type="entry name" value="MltB-like"/>
</dbReference>
<dbReference type="Gene3D" id="1.10.8.350">
    <property type="entry name" value="Bacterial muramidase"/>
    <property type="match status" value="1"/>
</dbReference>
<dbReference type="Gene3D" id="1.10.530.10">
    <property type="match status" value="1"/>
</dbReference>
<keyword evidence="5" id="KW-1185">Reference proteome</keyword>
<dbReference type="EMBL" id="PVTP01000004">
    <property type="protein sequence ID" value="PRY78218.1"/>
    <property type="molecule type" value="Genomic_DNA"/>
</dbReference>
<dbReference type="GO" id="GO:0009253">
    <property type="term" value="P:peptidoglycan catabolic process"/>
    <property type="evidence" value="ECO:0007669"/>
    <property type="project" value="TreeGrafter"/>
</dbReference>
<dbReference type="FunFam" id="1.10.8.350:FF:000001">
    <property type="entry name" value="Lytic murein transglycosylase B"/>
    <property type="match status" value="1"/>
</dbReference>
<dbReference type="InterPro" id="IPR023346">
    <property type="entry name" value="Lysozyme-like_dom_sf"/>
</dbReference>
<feature type="domain" description="Transglycosylase SLT" evidence="3">
    <location>
        <begin position="27"/>
        <end position="318"/>
    </location>
</feature>
<dbReference type="GO" id="GO:0008933">
    <property type="term" value="F:peptidoglycan lytic transglycosylase activity"/>
    <property type="evidence" value="ECO:0007669"/>
    <property type="project" value="TreeGrafter"/>
</dbReference>
<dbReference type="AlphaFoldDB" id="A0A2T0W0S0"/>
<accession>A0A2T0W0S0</accession>
<dbReference type="InterPro" id="IPR002477">
    <property type="entry name" value="Peptidoglycan-bd-like"/>
</dbReference>
<dbReference type="OrthoDB" id="9808544at2"/>
<dbReference type="InterPro" id="IPR031304">
    <property type="entry name" value="SLT_2"/>
</dbReference>
<keyword evidence="1" id="KW-0732">Signal</keyword>
<reference evidence="4 5" key="1">
    <citation type="submission" date="2018-03" db="EMBL/GenBank/DDBJ databases">
        <title>Genomic Encyclopedia of Archaeal and Bacterial Type Strains, Phase II (KMG-II): from individual species to whole genera.</title>
        <authorList>
            <person name="Goeker M."/>
        </authorList>
    </citation>
    <scope>NUCLEOTIDE SEQUENCE [LARGE SCALE GENOMIC DNA]</scope>
    <source>
        <strain evidence="4 5">DSM 101533</strain>
    </source>
</reference>
<feature type="signal peptide" evidence="1">
    <location>
        <begin position="1"/>
        <end position="22"/>
    </location>
</feature>
<feature type="chain" id="PRO_5015543482" evidence="1">
    <location>
        <begin position="23"/>
        <end position="395"/>
    </location>
</feature>
<dbReference type="Gene3D" id="1.10.101.10">
    <property type="entry name" value="PGBD-like superfamily/PGBD"/>
    <property type="match status" value="1"/>
</dbReference>
<evidence type="ECO:0000313" key="4">
    <source>
        <dbReference type="EMBL" id="PRY78218.1"/>
    </source>
</evidence>
<evidence type="ECO:0000259" key="2">
    <source>
        <dbReference type="Pfam" id="PF01471"/>
    </source>
</evidence>
<dbReference type="Pfam" id="PF01471">
    <property type="entry name" value="PG_binding_1"/>
    <property type="match status" value="1"/>
</dbReference>
<dbReference type="SUPFAM" id="SSF47090">
    <property type="entry name" value="PGBD-like"/>
    <property type="match status" value="1"/>
</dbReference>
<evidence type="ECO:0000259" key="3">
    <source>
        <dbReference type="Pfam" id="PF13406"/>
    </source>
</evidence>
<dbReference type="SUPFAM" id="SSF53955">
    <property type="entry name" value="Lysozyme-like"/>
    <property type="match status" value="1"/>
</dbReference>
<dbReference type="Pfam" id="PF13406">
    <property type="entry name" value="SLT_2"/>
    <property type="match status" value="1"/>
</dbReference>
<dbReference type="InterPro" id="IPR036366">
    <property type="entry name" value="PGBDSf"/>
</dbReference>
<dbReference type="InterPro" id="IPR011970">
    <property type="entry name" value="MltB_2"/>
</dbReference>
<evidence type="ECO:0000256" key="1">
    <source>
        <dbReference type="SAM" id="SignalP"/>
    </source>
</evidence>
<dbReference type="Proteomes" id="UP000238007">
    <property type="component" value="Unassembled WGS sequence"/>
</dbReference>
<organism evidence="4 5">
    <name type="scientific">Yoonia maritima</name>
    <dbReference type="NCBI Taxonomy" id="1435347"/>
    <lineage>
        <taxon>Bacteria</taxon>
        <taxon>Pseudomonadati</taxon>
        <taxon>Pseudomonadota</taxon>
        <taxon>Alphaproteobacteria</taxon>
        <taxon>Rhodobacterales</taxon>
        <taxon>Paracoccaceae</taxon>
        <taxon>Yoonia</taxon>
    </lineage>
</organism>
<sequence>MKRRHFIAASLAALGTTNPVLADARGFGNWIANFRSRANAAGVSDRTFNAAFQGAQYLQDSIDRDRNQSEFVKPLADYMSTAASDDRVRNGRAMLQQHGRLLSLIEATYNVEPHVVLAVWGMESNYGQRRGSTPLISTLATLAYDGRRGRFFESQLIAALKILQNGDVAPQNMTGSWAGAMGHTQFIPTSYEAYAVDFTGDGRRDIWADDPSDALASTAAYFRRFGWQKGQPWGVEVLLPSGFDFSQTGRSVTRSPAAWAQAGVGDVNGRAVPNYGDASLITPTGAGGPAFLVFRNFDVISRYNNAEAYIIGVGHLGDRIRGMDPLRAQWPVGERRLRRAERTELQQRLTNAGFSTGGVDGQIGPNTRAAIKAYQASRGLPQDGHPSFSLLERLR</sequence>
<dbReference type="RefSeq" id="WP_106356532.1">
    <property type="nucleotide sequence ID" value="NZ_PVTP01000004.1"/>
</dbReference>
<protein>
    <submittedName>
        <fullName evidence="4">Lytic murein transglycosylase</fullName>
    </submittedName>
</protein>